<proteinExistence type="predicted"/>
<organism evidence="2">
    <name type="scientific">uncultured Craurococcus sp</name>
    <dbReference type="NCBI Taxonomy" id="1135998"/>
    <lineage>
        <taxon>Bacteria</taxon>
        <taxon>Pseudomonadati</taxon>
        <taxon>Pseudomonadota</taxon>
        <taxon>Alphaproteobacteria</taxon>
        <taxon>Acetobacterales</taxon>
        <taxon>Acetobacteraceae</taxon>
        <taxon>Craurococcus</taxon>
        <taxon>environmental samples</taxon>
    </lineage>
</organism>
<feature type="compositionally biased region" description="Basic and acidic residues" evidence="1">
    <location>
        <begin position="58"/>
        <end position="67"/>
    </location>
</feature>
<feature type="compositionally biased region" description="Polar residues" evidence="1">
    <location>
        <begin position="68"/>
        <end position="90"/>
    </location>
</feature>
<dbReference type="EMBL" id="CADCTD010000002">
    <property type="protein sequence ID" value="CAA9214828.1"/>
    <property type="molecule type" value="Genomic_DNA"/>
</dbReference>
<protein>
    <submittedName>
        <fullName evidence="2">Uncharacterized protein</fullName>
    </submittedName>
</protein>
<name>A0A6J4H4I5_9PROT</name>
<evidence type="ECO:0000313" key="2">
    <source>
        <dbReference type="EMBL" id="CAA9214828.1"/>
    </source>
</evidence>
<gene>
    <name evidence="2" type="ORF">AVDCRST_MAG27-93</name>
</gene>
<dbReference type="AlphaFoldDB" id="A0A6J4H4I5"/>
<feature type="region of interest" description="Disordered" evidence="1">
    <location>
        <begin position="1"/>
        <end position="90"/>
    </location>
</feature>
<evidence type="ECO:0000256" key="1">
    <source>
        <dbReference type="SAM" id="MobiDB-lite"/>
    </source>
</evidence>
<sequence>MTRGNALPRGGVVAAHHQQMGDAMSSKAHPPPVPPANRSPHGPGAQSPEGDMGAQKAEAVKSSRDRNLGQQGRQGDIKQNTTNQGYQQDR</sequence>
<accession>A0A6J4H4I5</accession>
<reference evidence="2" key="1">
    <citation type="submission" date="2020-02" db="EMBL/GenBank/DDBJ databases">
        <authorList>
            <person name="Meier V. D."/>
        </authorList>
    </citation>
    <scope>NUCLEOTIDE SEQUENCE</scope>
    <source>
        <strain evidence="2">AVDCRST_MAG27</strain>
    </source>
</reference>